<reference evidence="2 3" key="1">
    <citation type="submission" date="2017-11" db="EMBL/GenBank/DDBJ databases">
        <authorList>
            <person name="Han C.G."/>
        </authorList>
    </citation>
    <scope>NUCLEOTIDE SEQUENCE [LARGE SCALE GENOMIC DNA]</scope>
    <source>
        <strain evidence="2 3">HCNT1</strain>
    </source>
</reference>
<feature type="domain" description="Thiolase N-terminal" evidence="1">
    <location>
        <begin position="4"/>
        <end position="58"/>
    </location>
</feature>
<name>A0A2N0DE62_RHISU</name>
<dbReference type="EC" id="2.3.1.9" evidence="2"/>
<organism evidence="2 3">
    <name type="scientific">Rhizobium sullae</name>
    <name type="common">Rhizobium hedysari</name>
    <dbReference type="NCBI Taxonomy" id="50338"/>
    <lineage>
        <taxon>Bacteria</taxon>
        <taxon>Pseudomonadati</taxon>
        <taxon>Pseudomonadota</taxon>
        <taxon>Alphaproteobacteria</taxon>
        <taxon>Hyphomicrobiales</taxon>
        <taxon>Rhizobiaceae</taxon>
        <taxon>Rhizobium/Agrobacterium group</taxon>
        <taxon>Rhizobium</taxon>
    </lineage>
</organism>
<dbReference type="InterPro" id="IPR020616">
    <property type="entry name" value="Thiolase_N"/>
</dbReference>
<dbReference type="GO" id="GO:0003985">
    <property type="term" value="F:acetyl-CoA C-acetyltransferase activity"/>
    <property type="evidence" value="ECO:0007669"/>
    <property type="project" value="UniProtKB-EC"/>
</dbReference>
<keyword evidence="2" id="KW-0808">Transferase</keyword>
<dbReference type="Gene3D" id="3.40.47.10">
    <property type="match status" value="1"/>
</dbReference>
<comment type="caution">
    <text evidence="2">The sequence shown here is derived from an EMBL/GenBank/DDBJ whole genome shotgun (WGS) entry which is preliminary data.</text>
</comment>
<evidence type="ECO:0000313" key="3">
    <source>
        <dbReference type="Proteomes" id="UP000232164"/>
    </source>
</evidence>
<dbReference type="SUPFAM" id="SSF53901">
    <property type="entry name" value="Thiolase-like"/>
    <property type="match status" value="1"/>
</dbReference>
<sequence length="61" mass="6794">MTEVFIYDHVRTPRGRGKKDGSLHEVPSVRLAAKTLEAIRDRNGLDTKTVDDIIMGCVDPV</sequence>
<dbReference type="EMBL" id="PIQN01000005">
    <property type="protein sequence ID" value="PKA44387.1"/>
    <property type="molecule type" value="Genomic_DNA"/>
</dbReference>
<proteinExistence type="predicted"/>
<gene>
    <name evidence="2" type="ORF">CWR43_08970</name>
</gene>
<accession>A0A2N0DE62</accession>
<dbReference type="Pfam" id="PF00108">
    <property type="entry name" value="Thiolase_N"/>
    <property type="match status" value="1"/>
</dbReference>
<evidence type="ECO:0000313" key="2">
    <source>
        <dbReference type="EMBL" id="PKA44387.1"/>
    </source>
</evidence>
<dbReference type="PANTHER" id="PTHR43365:SF1">
    <property type="entry name" value="ACETYL-COA C-ACYLTRANSFERASE"/>
    <property type="match status" value="1"/>
</dbReference>
<dbReference type="InterPro" id="IPR016039">
    <property type="entry name" value="Thiolase-like"/>
</dbReference>
<evidence type="ECO:0000259" key="1">
    <source>
        <dbReference type="Pfam" id="PF00108"/>
    </source>
</evidence>
<dbReference type="PANTHER" id="PTHR43365">
    <property type="entry name" value="BLR7806 PROTEIN"/>
    <property type="match status" value="1"/>
</dbReference>
<dbReference type="Proteomes" id="UP000232164">
    <property type="component" value="Unassembled WGS sequence"/>
</dbReference>
<keyword evidence="2" id="KW-0012">Acyltransferase</keyword>
<dbReference type="AlphaFoldDB" id="A0A2N0DE62"/>
<reference evidence="2 3" key="2">
    <citation type="submission" date="2017-12" db="EMBL/GenBank/DDBJ databases">
        <title>Genome sequence of Rhizobium sullae HCNT1 isolated from Sulla coronaria nodules and featuring peculiar denitrification phenotypes.</title>
        <authorList>
            <person name="De Diego-Diaz B."/>
            <person name="Treu L."/>
            <person name="Campanaro S."/>
            <person name="Da Silva Duarte V."/>
            <person name="Basaglia M."/>
            <person name="Favaro L."/>
            <person name="Casella S."/>
            <person name="Squartini A."/>
        </authorList>
    </citation>
    <scope>NUCLEOTIDE SEQUENCE [LARGE SCALE GENOMIC DNA]</scope>
    <source>
        <strain evidence="2 3">HCNT1</strain>
    </source>
</reference>
<protein>
    <submittedName>
        <fullName evidence="2">Acetyl-CoA C-acyltransferase</fullName>
        <ecNumber evidence="2">2.3.1.9</ecNumber>
    </submittedName>
</protein>
<feature type="non-terminal residue" evidence="2">
    <location>
        <position position="61"/>
    </location>
</feature>